<evidence type="ECO:0000259" key="2">
    <source>
        <dbReference type="Pfam" id="PF10536"/>
    </source>
</evidence>
<feature type="compositionally biased region" description="Low complexity" evidence="1">
    <location>
        <begin position="610"/>
        <end position="621"/>
    </location>
</feature>
<proteinExistence type="predicted"/>
<feature type="compositionally biased region" description="Low complexity" evidence="1">
    <location>
        <begin position="629"/>
        <end position="651"/>
    </location>
</feature>
<dbReference type="PANTHER" id="PTHR46033">
    <property type="entry name" value="PROTEIN MAIN-LIKE 2"/>
    <property type="match status" value="1"/>
</dbReference>
<sequence length="751" mass="85522">MSSDEEPVAAGRGRGRRGRGGVGGRLRVPRLMDPYSMRLPPATIDSSPVDPTLLWGHGQHRIDSVWTNEAGDRPYHVRGTTILVPYHEFYRPYLEAADLFSVVPLVPMNPDASLITALVERWRPETSTFHLPCGEMTITLEDVVTLSGLAIDGDAVVVDIPDEEWSAICLRLLGRVPADLVGSVAVVRIVWLRVEFSHLPENASQEVIEQFARAYALSLLGSVLFSDRSGSTVHLQYLLLIEDWERVGRFAWGAAVLSYLYREMGRSTLHITHTGTSLSGDLGGWVALLQFWAWERFTHLAPRDEETRAQATEDAFPRGLRWLSANSRQYGDQLFQYKLWFDAMDTVVWQPYFERALHLRGSVLQSETFRAVVPLICFSSVMWHHPDRVLRQFGMRQHKPHQPHSEAEVRFFLRQATRGPSRGQQLVHASRESIAFWNRRHEFVATAPYTDEELAYHSEHMEWYRDVTRRSGTRRGAAAEALYDTIEHAEVSLRDGVRSGGLTPDQCEDLANFMASGVAALGFEDRRYPDLTVPVQRHYEGSVMTAWPERTDPTPGWVVPEPQFRQEHRPRRQRREHRDAPNPFRVSDRQRAQPIRPTSRSFQFNPPRTQFQSDPSSSFQPPRRHEFQSDPSSSFQPPRRQQFQSDPSSSFYQPEDSFHTPQHATMGSGGDTRAATTPDLWQEGDEPDEHLQSQQDEMFGTQDQDGGVEEDEPQEYDGRPVRIRVPARCGTGGHLAVEHGGRRGGRRGDRQ</sequence>
<feature type="compositionally biased region" description="Acidic residues" evidence="1">
    <location>
        <begin position="706"/>
        <end position="715"/>
    </location>
</feature>
<dbReference type="PANTHER" id="PTHR46033:SF8">
    <property type="entry name" value="PROTEIN MAINTENANCE OF MERISTEMS-LIKE"/>
    <property type="match status" value="1"/>
</dbReference>
<feature type="compositionally biased region" description="Polar residues" evidence="1">
    <location>
        <begin position="596"/>
        <end position="609"/>
    </location>
</feature>
<name>A0AAV2CE49_9ROSI</name>
<evidence type="ECO:0000313" key="4">
    <source>
        <dbReference type="Proteomes" id="UP001497516"/>
    </source>
</evidence>
<dbReference type="GO" id="GO:0010073">
    <property type="term" value="P:meristem maintenance"/>
    <property type="evidence" value="ECO:0007669"/>
    <property type="project" value="InterPro"/>
</dbReference>
<feature type="compositionally biased region" description="Basic and acidic residues" evidence="1">
    <location>
        <begin position="736"/>
        <end position="751"/>
    </location>
</feature>
<gene>
    <name evidence="3" type="ORF">LTRI10_LOCUS2596</name>
</gene>
<accession>A0AAV2CE49</accession>
<feature type="domain" description="Aminotransferase-like plant mobile" evidence="2">
    <location>
        <begin position="106"/>
        <end position="465"/>
    </location>
</feature>
<evidence type="ECO:0000313" key="3">
    <source>
        <dbReference type="EMBL" id="CAL1354808.1"/>
    </source>
</evidence>
<dbReference type="InterPro" id="IPR019557">
    <property type="entry name" value="AminoTfrase-like_pln_mobile"/>
</dbReference>
<keyword evidence="4" id="KW-1185">Reference proteome</keyword>
<dbReference type="Pfam" id="PF10536">
    <property type="entry name" value="PMD"/>
    <property type="match status" value="1"/>
</dbReference>
<organism evidence="3 4">
    <name type="scientific">Linum trigynum</name>
    <dbReference type="NCBI Taxonomy" id="586398"/>
    <lineage>
        <taxon>Eukaryota</taxon>
        <taxon>Viridiplantae</taxon>
        <taxon>Streptophyta</taxon>
        <taxon>Embryophyta</taxon>
        <taxon>Tracheophyta</taxon>
        <taxon>Spermatophyta</taxon>
        <taxon>Magnoliopsida</taxon>
        <taxon>eudicotyledons</taxon>
        <taxon>Gunneridae</taxon>
        <taxon>Pentapetalae</taxon>
        <taxon>rosids</taxon>
        <taxon>fabids</taxon>
        <taxon>Malpighiales</taxon>
        <taxon>Linaceae</taxon>
        <taxon>Linum</taxon>
    </lineage>
</organism>
<feature type="compositionally biased region" description="Basic and acidic residues" evidence="1">
    <location>
        <begin position="576"/>
        <end position="591"/>
    </location>
</feature>
<feature type="region of interest" description="Disordered" evidence="1">
    <location>
        <begin position="1"/>
        <end position="25"/>
    </location>
</feature>
<dbReference type="EMBL" id="OZ034813">
    <property type="protein sequence ID" value="CAL1354808.1"/>
    <property type="molecule type" value="Genomic_DNA"/>
</dbReference>
<reference evidence="3 4" key="1">
    <citation type="submission" date="2024-04" db="EMBL/GenBank/DDBJ databases">
        <authorList>
            <person name="Fracassetti M."/>
        </authorList>
    </citation>
    <scope>NUCLEOTIDE SEQUENCE [LARGE SCALE GENOMIC DNA]</scope>
</reference>
<dbReference type="InterPro" id="IPR044824">
    <property type="entry name" value="MAIN-like"/>
</dbReference>
<evidence type="ECO:0000256" key="1">
    <source>
        <dbReference type="SAM" id="MobiDB-lite"/>
    </source>
</evidence>
<dbReference type="Proteomes" id="UP001497516">
    <property type="component" value="Chromosome 1"/>
</dbReference>
<protein>
    <recommendedName>
        <fullName evidence="2">Aminotransferase-like plant mobile domain-containing protein</fullName>
    </recommendedName>
</protein>
<feature type="compositionally biased region" description="Polar residues" evidence="1">
    <location>
        <begin position="692"/>
        <end position="704"/>
    </location>
</feature>
<dbReference type="AlphaFoldDB" id="A0AAV2CE49"/>
<feature type="region of interest" description="Disordered" evidence="1">
    <location>
        <begin position="546"/>
        <end position="751"/>
    </location>
</feature>